<dbReference type="InParanoid" id="Q5KB37"/>
<feature type="compositionally biased region" description="Gly residues" evidence="2">
    <location>
        <begin position="570"/>
        <end position="585"/>
    </location>
</feature>
<dbReference type="GO" id="GO:0055037">
    <property type="term" value="C:recycling endosome"/>
    <property type="evidence" value="ECO:0000318"/>
    <property type="project" value="GO_Central"/>
</dbReference>
<dbReference type="PANTHER" id="PTHR13677:SF0">
    <property type="entry name" value="LD41638P"/>
    <property type="match status" value="1"/>
</dbReference>
<accession>Q5KB37</accession>
<dbReference type="RefSeq" id="XP_572620.2">
    <property type="nucleotide sequence ID" value="XM_572620.2"/>
</dbReference>
<feature type="region of interest" description="Disordered" evidence="2">
    <location>
        <begin position="792"/>
        <end position="868"/>
    </location>
</feature>
<accession>Q55MR2</accession>
<feature type="region of interest" description="Disordered" evidence="2">
    <location>
        <begin position="1"/>
        <end position="199"/>
    </location>
</feature>
<dbReference type="Proteomes" id="UP000002149">
    <property type="component" value="Chromosome 9"/>
</dbReference>
<dbReference type="KEGG" id="cne:CNI03900"/>
<feature type="compositionally biased region" description="Polar residues" evidence="2">
    <location>
        <begin position="114"/>
        <end position="128"/>
    </location>
</feature>
<dbReference type="HOGENOM" id="CLU_335544_0_0_1"/>
<sequence length="868" mass="94726">MSGPYRMDSQPDEDQGDISLSLAAARTPTRRTSPSQPTPAIDLDVAVPQPKRLFLEPQRARGVSTDKLISATTNTHSRNESAGNDLSDDGATTPESITRKFWDGKASDIGPRPSSAQPPVSENPSQDAFSPFPAQPPARRTPSSLGRSRSLNVRMPSADTSCRQLGSSSTPLSATEVCPTPSDKIGWARRPGEPRPPPLMSEDVARKMGRWVKEIVVCNFDLERGPVVERRAGGRRWGLGEKENVAFSSFPDTSLFSEGTILFSFKIRHISPDPVTLAKPEPLSPLPKEKSMEERLMDTTVQDTEGSPVDVMPGNGTVPALMSTGQKAEEYRKWDERGREWLYGFVWFEQRRDKRITRGYMQKSLVILTHLPFPALFSAVQQKIAPNFFEYGYSAIEAACHSIASWPDPTPDTVLHLPLLSDIITVKLPDTTENPQILKIAPASPLPVPILASLPTSSPLRAFAPFIASLWSLWECLILAEPILIIAPDPRTCSEIVWWLRDFLRPIPPTGDFRPYLHIHDHDLPLLINANKPQPGVVVGVTNPFFRNAASHWPNVISIPSQRGKRKPTGGAGSGTGTIGGGVGGWEEPEGFISRRTRSVQKDRVLLKRLEGLIAEGKLDDPAGNEALRTHFQQITERFLVPLNRYFQTLVPTRTPQPSSRSSSPFPTSSTTPSINTPNPTSTHLSPLPQFPHPSPTFSLHTATSTAGIRPFSLPTFLSHLRTSGPNPLLFKTKGLTSKSRVENDFYASFCMSPGFAGWLAGRVDSLRAVLGGGANGITGNQKPMRRGLNIVQKTPPRGKSPHSQTRSVSTTVPASSPGARRLNARGGSEGSTPRPPFGRSASVGLGITGPVIYGEPETTREEDEEKV</sequence>
<dbReference type="InterPro" id="IPR024224">
    <property type="entry name" value="DENND6"/>
</dbReference>
<dbReference type="InterPro" id="IPR037516">
    <property type="entry name" value="Tripartite_DENN"/>
</dbReference>
<feature type="region of interest" description="Disordered" evidence="2">
    <location>
        <begin position="559"/>
        <end position="587"/>
    </location>
</feature>
<evidence type="ECO:0000313" key="5">
    <source>
        <dbReference type="Proteomes" id="UP000002149"/>
    </source>
</evidence>
<feature type="region of interest" description="Disordered" evidence="2">
    <location>
        <begin position="652"/>
        <end position="702"/>
    </location>
</feature>
<proteinExistence type="inferred from homology"/>
<dbReference type="GO" id="GO:0005085">
    <property type="term" value="F:guanyl-nucleotide exchange factor activity"/>
    <property type="evidence" value="ECO:0007669"/>
    <property type="project" value="InterPro"/>
</dbReference>
<protein>
    <recommendedName>
        <fullName evidence="3">UDENN domain-containing protein</fullName>
    </recommendedName>
</protein>
<dbReference type="eggNOG" id="KOG2432">
    <property type="taxonomic scope" value="Eukaryota"/>
</dbReference>
<feature type="compositionally biased region" description="Polar residues" evidence="2">
    <location>
        <begin position="70"/>
        <end position="84"/>
    </location>
</feature>
<dbReference type="AlphaFoldDB" id="Q5KB37"/>
<feature type="region of interest" description="Disordered" evidence="2">
    <location>
        <begin position="300"/>
        <end position="321"/>
    </location>
</feature>
<dbReference type="PROSITE" id="PS50211">
    <property type="entry name" value="DENN"/>
    <property type="match status" value="1"/>
</dbReference>
<dbReference type="VEuPathDB" id="FungiDB:CNI03900"/>
<reference evidence="4 5" key="1">
    <citation type="journal article" date="2005" name="Science">
        <title>The genome of the basidiomycetous yeast and human pathogen Cryptococcus neoformans.</title>
        <authorList>
            <person name="Loftus B.J."/>
            <person name="Fung E."/>
            <person name="Roncaglia P."/>
            <person name="Rowley D."/>
            <person name="Amedeo P."/>
            <person name="Bruno D."/>
            <person name="Vamathevan J."/>
            <person name="Miranda M."/>
            <person name="Anderson I.J."/>
            <person name="Fraser J.A."/>
            <person name="Allen J.E."/>
            <person name="Bosdet I.E."/>
            <person name="Brent M.R."/>
            <person name="Chiu R."/>
            <person name="Doering T.L."/>
            <person name="Donlin M.J."/>
            <person name="D'Souza C.A."/>
            <person name="Fox D.S."/>
            <person name="Grinberg V."/>
            <person name="Fu J."/>
            <person name="Fukushima M."/>
            <person name="Haas B.J."/>
            <person name="Huang J.C."/>
            <person name="Janbon G."/>
            <person name="Jones S.J."/>
            <person name="Koo H.L."/>
            <person name="Krzywinski M.I."/>
            <person name="Kwon-Chung J.K."/>
            <person name="Lengeler K.B."/>
            <person name="Maiti R."/>
            <person name="Marra M.A."/>
            <person name="Marra R.E."/>
            <person name="Mathewson C.A."/>
            <person name="Mitchell T.G."/>
            <person name="Pertea M."/>
            <person name="Riggs F.R."/>
            <person name="Salzberg S.L."/>
            <person name="Schein J.E."/>
            <person name="Shvartsbeyn A."/>
            <person name="Shin H."/>
            <person name="Shumway M."/>
            <person name="Specht C.A."/>
            <person name="Suh B.B."/>
            <person name="Tenney A."/>
            <person name="Utterback T.R."/>
            <person name="Wickes B.L."/>
            <person name="Wortman J.R."/>
            <person name="Wye N.H."/>
            <person name="Kronstad J.W."/>
            <person name="Lodge J.K."/>
            <person name="Heitman J."/>
            <person name="Davis R.W."/>
            <person name="Fraser C.M."/>
            <person name="Hyman R.W."/>
        </authorList>
    </citation>
    <scope>NUCLEOTIDE SEQUENCE [LARGE SCALE GENOMIC DNA]</scope>
    <source>
        <strain evidence="5">JEC21 / ATCC MYA-565</strain>
    </source>
</reference>
<feature type="compositionally biased region" description="Low complexity" evidence="2">
    <location>
        <begin position="652"/>
        <end position="683"/>
    </location>
</feature>
<keyword evidence="5" id="KW-1185">Reference proteome</keyword>
<dbReference type="PANTHER" id="PTHR13677">
    <property type="entry name" value="LD41638P"/>
    <property type="match status" value="1"/>
</dbReference>
<comment type="similarity">
    <text evidence="1">Belongs to the DENND6 family.</text>
</comment>
<feature type="compositionally biased region" description="Basic and acidic residues" evidence="2">
    <location>
        <begin position="97"/>
        <end position="106"/>
    </location>
</feature>
<gene>
    <name evidence="4" type="ordered locus">CNI03900</name>
</gene>
<dbReference type="EMBL" id="AE017349">
    <property type="protein sequence ID" value="AAW45313.2"/>
    <property type="molecule type" value="Genomic_DNA"/>
</dbReference>
<feature type="compositionally biased region" description="Polar residues" evidence="2">
    <location>
        <begin position="158"/>
        <end position="173"/>
    </location>
</feature>
<organism evidence="4 5">
    <name type="scientific">Cryptococcus deneoformans (strain JEC21 / ATCC MYA-565)</name>
    <name type="common">Cryptococcus neoformans var. neoformans serotype D</name>
    <dbReference type="NCBI Taxonomy" id="214684"/>
    <lineage>
        <taxon>Eukaryota</taxon>
        <taxon>Fungi</taxon>
        <taxon>Dikarya</taxon>
        <taxon>Basidiomycota</taxon>
        <taxon>Agaricomycotina</taxon>
        <taxon>Tremellomycetes</taxon>
        <taxon>Tremellales</taxon>
        <taxon>Cryptococcaceae</taxon>
        <taxon>Cryptococcus</taxon>
        <taxon>Cryptococcus neoformans species complex</taxon>
    </lineage>
</organism>
<feature type="domain" description="UDENN" evidence="3">
    <location>
        <begin position="213"/>
        <end position="712"/>
    </location>
</feature>
<evidence type="ECO:0000256" key="2">
    <source>
        <dbReference type="SAM" id="MobiDB-lite"/>
    </source>
</evidence>
<dbReference type="OrthoDB" id="10265409at2759"/>
<evidence type="ECO:0000259" key="3">
    <source>
        <dbReference type="PROSITE" id="PS50211"/>
    </source>
</evidence>
<feature type="compositionally biased region" description="Polar residues" evidence="2">
    <location>
        <begin position="141"/>
        <end position="151"/>
    </location>
</feature>
<evidence type="ECO:0000256" key="1">
    <source>
        <dbReference type="ARBA" id="ARBA00007159"/>
    </source>
</evidence>
<dbReference type="GeneID" id="3259796"/>
<feature type="compositionally biased region" description="Polar residues" evidence="2">
    <location>
        <begin position="802"/>
        <end position="815"/>
    </location>
</feature>
<feature type="compositionally biased region" description="Low complexity" evidence="2">
    <location>
        <begin position="23"/>
        <end position="40"/>
    </location>
</feature>
<evidence type="ECO:0000313" key="4">
    <source>
        <dbReference type="EMBL" id="AAW45313.2"/>
    </source>
</evidence>
<dbReference type="PaxDb" id="214684-Q5KB37"/>
<name>Q5KB37_CRYD1</name>